<organism evidence="2">
    <name type="scientific">Cryptococcus bacillisporus CA1280</name>
    <dbReference type="NCBI Taxonomy" id="1296109"/>
    <lineage>
        <taxon>Eukaryota</taxon>
        <taxon>Fungi</taxon>
        <taxon>Dikarya</taxon>
        <taxon>Basidiomycota</taxon>
        <taxon>Agaricomycotina</taxon>
        <taxon>Tremellomycetes</taxon>
        <taxon>Tremellales</taxon>
        <taxon>Cryptococcaceae</taxon>
        <taxon>Cryptococcus</taxon>
        <taxon>Cryptococcus gattii species complex</taxon>
    </lineage>
</organism>
<accession>A0A0D0UNB5</accession>
<dbReference type="EMBL" id="KN847974">
    <property type="protein sequence ID" value="KIR49618.1"/>
    <property type="molecule type" value="Genomic_DNA"/>
</dbReference>
<dbReference type="HOGENOM" id="CLU_1517792_0_0_1"/>
<feature type="transmembrane region" description="Helical" evidence="1">
    <location>
        <begin position="171"/>
        <end position="191"/>
    </location>
</feature>
<name>A0A0D0UNB5_CRYGA</name>
<reference evidence="2" key="1">
    <citation type="submission" date="2015-01" db="EMBL/GenBank/DDBJ databases">
        <title>The Genome Sequence of Cryptococcus gattii CA1280.</title>
        <authorList>
            <consortium name="The Broad Institute Genomics Platform"/>
            <person name="Cuomo C."/>
            <person name="Litvintseva A."/>
            <person name="Chen Y."/>
            <person name="Heitman J."/>
            <person name="Sun S."/>
            <person name="Springer D."/>
            <person name="Dromer F."/>
            <person name="Young S."/>
            <person name="Zeng Q."/>
            <person name="Gargeya S."/>
            <person name="Abouelleil A."/>
            <person name="Alvarado L."/>
            <person name="Chapman S.B."/>
            <person name="Gainer-Dewar J."/>
            <person name="Goldberg J."/>
            <person name="Griggs A."/>
            <person name="Gujja S."/>
            <person name="Hansen M."/>
            <person name="Howarth C."/>
            <person name="Imamovic A."/>
            <person name="Larimer J."/>
            <person name="Murphy C."/>
            <person name="Naylor J."/>
            <person name="Pearson M."/>
            <person name="Priest M."/>
            <person name="Roberts A."/>
            <person name="Saif S."/>
            <person name="Shea T."/>
            <person name="Sykes S."/>
            <person name="Wortman J."/>
            <person name="Nusbaum C."/>
            <person name="Birren B."/>
        </authorList>
    </citation>
    <scope>NUCLEOTIDE SEQUENCE [LARGE SCALE GENOMIC DNA]</scope>
    <source>
        <strain evidence="2">CA1280</strain>
    </source>
</reference>
<proteinExistence type="predicted"/>
<keyword evidence="1" id="KW-0812">Transmembrane</keyword>
<dbReference type="OrthoDB" id="2573172at2759"/>
<sequence>MSEPPEYQKLLSKETESFDVDVEDQAATYPPGPSNSVSRVIFVYAPRFGFDDPKEYVGLVGKTKEVSLDIIRRANLLHVNRVRTEASTLLLARPQETIQNVCRYIPELAEYPTDRISFRLGPSESSHPRYWAVATEDVWFTFESDPPAKLGVMVEPNQKERDAEWARKAKATFIVITCCLLVFGLLIAFGLTMDYLTSEDKVSPQK</sequence>
<protein>
    <submittedName>
        <fullName evidence="2">Uncharacterized protein</fullName>
    </submittedName>
</protein>
<evidence type="ECO:0000313" key="2">
    <source>
        <dbReference type="EMBL" id="KIR49618.1"/>
    </source>
</evidence>
<keyword evidence="1" id="KW-0472">Membrane</keyword>
<evidence type="ECO:0000256" key="1">
    <source>
        <dbReference type="SAM" id="Phobius"/>
    </source>
</evidence>
<dbReference type="AlphaFoldDB" id="A0A0D0UNB5"/>
<gene>
    <name evidence="2" type="ORF">I312_00706</name>
</gene>
<keyword evidence="1" id="KW-1133">Transmembrane helix</keyword>